<feature type="domain" description="Gelsolin-like" evidence="8">
    <location>
        <begin position="269"/>
        <end position="337"/>
    </location>
</feature>
<keyword evidence="3" id="KW-0963">Cytoplasm</keyword>
<dbReference type="InterPro" id="IPR007123">
    <property type="entry name" value="Gelsolin-like_dom"/>
</dbReference>
<dbReference type="InterPro" id="IPR029006">
    <property type="entry name" value="ADF-H/Gelsolin-like_dom_sf"/>
</dbReference>
<comment type="subcellular location">
    <subcellularLocation>
        <location evidence="1">Cytoplasm</location>
        <location evidence="1">Cytoskeleton</location>
    </subcellularLocation>
</comment>
<evidence type="ECO:0000313" key="9">
    <source>
        <dbReference type="EMBL" id="KAG5559193.1"/>
    </source>
</evidence>
<feature type="domain" description="Gelsolin-like" evidence="8">
    <location>
        <begin position="29"/>
        <end position="111"/>
    </location>
</feature>
<dbReference type="Gene3D" id="3.40.20.10">
    <property type="entry name" value="Severin"/>
    <property type="match status" value="5"/>
</dbReference>
<dbReference type="FunFam" id="3.40.20.10:FF:000002">
    <property type="entry name" value="Gelsolin"/>
    <property type="match status" value="1"/>
</dbReference>
<comment type="caution">
    <text evidence="9">The sequence shown here is derived from an EMBL/GenBank/DDBJ whole genome shotgun (WGS) entry which is preliminary data.</text>
</comment>
<dbReference type="EMBL" id="JACTNZ010000003">
    <property type="protein sequence ID" value="KAG5559193.1"/>
    <property type="molecule type" value="Genomic_DNA"/>
</dbReference>
<keyword evidence="6" id="KW-0009">Actin-binding</keyword>
<keyword evidence="7" id="KW-0206">Cytoskeleton</keyword>
<dbReference type="GO" id="GO:0051015">
    <property type="term" value="F:actin filament binding"/>
    <property type="evidence" value="ECO:0007669"/>
    <property type="project" value="InterPro"/>
</dbReference>
<feature type="domain" description="Gelsolin-like" evidence="8">
    <location>
        <begin position="149"/>
        <end position="216"/>
    </location>
</feature>
<evidence type="ECO:0000259" key="8">
    <source>
        <dbReference type="Pfam" id="PF00626"/>
    </source>
</evidence>
<dbReference type="PANTHER" id="PTHR11977">
    <property type="entry name" value="VILLIN"/>
    <property type="match status" value="1"/>
</dbReference>
<name>A0AAV6L2A7_9ERIC</name>
<dbReference type="CDD" id="cd11288">
    <property type="entry name" value="gelsolin_S5_like"/>
    <property type="match status" value="1"/>
</dbReference>
<protein>
    <recommendedName>
        <fullName evidence="8">Gelsolin-like domain-containing protein</fullName>
    </recommendedName>
</protein>
<evidence type="ECO:0000256" key="7">
    <source>
        <dbReference type="ARBA" id="ARBA00023212"/>
    </source>
</evidence>
<keyword evidence="4" id="KW-0677">Repeat</keyword>
<keyword evidence="5" id="KW-0106">Calcium</keyword>
<organism evidence="9 10">
    <name type="scientific">Rhododendron griersonianum</name>
    <dbReference type="NCBI Taxonomy" id="479676"/>
    <lineage>
        <taxon>Eukaryota</taxon>
        <taxon>Viridiplantae</taxon>
        <taxon>Streptophyta</taxon>
        <taxon>Embryophyta</taxon>
        <taxon>Tracheophyta</taxon>
        <taxon>Spermatophyta</taxon>
        <taxon>Magnoliopsida</taxon>
        <taxon>eudicotyledons</taxon>
        <taxon>Gunneridae</taxon>
        <taxon>Pentapetalae</taxon>
        <taxon>asterids</taxon>
        <taxon>Ericales</taxon>
        <taxon>Ericaceae</taxon>
        <taxon>Ericoideae</taxon>
        <taxon>Rhodoreae</taxon>
        <taxon>Rhododendron</taxon>
    </lineage>
</organism>
<dbReference type="SUPFAM" id="SSF82754">
    <property type="entry name" value="C-terminal, gelsolin-like domain of Sec23/24"/>
    <property type="match status" value="1"/>
</dbReference>
<dbReference type="PRINTS" id="PR00597">
    <property type="entry name" value="GELSOLIN"/>
</dbReference>
<dbReference type="SMART" id="SM00262">
    <property type="entry name" value="GEL"/>
    <property type="match status" value="5"/>
</dbReference>
<dbReference type="GO" id="GO:0007015">
    <property type="term" value="P:actin filament organization"/>
    <property type="evidence" value="ECO:0007669"/>
    <property type="project" value="UniProtKB-ARBA"/>
</dbReference>
<evidence type="ECO:0000256" key="3">
    <source>
        <dbReference type="ARBA" id="ARBA00022490"/>
    </source>
</evidence>
<dbReference type="GO" id="GO:0051014">
    <property type="term" value="P:actin filament severing"/>
    <property type="evidence" value="ECO:0007669"/>
    <property type="project" value="UniProtKB-ARBA"/>
</dbReference>
<dbReference type="CDD" id="cd11293">
    <property type="entry name" value="gelsolin_S4_like"/>
    <property type="match status" value="1"/>
</dbReference>
<dbReference type="FunFam" id="3.40.20.10:FF:000039">
    <property type="entry name" value="Villin-4"/>
    <property type="match status" value="1"/>
</dbReference>
<dbReference type="Pfam" id="PF00626">
    <property type="entry name" value="Gelsolin"/>
    <property type="match status" value="3"/>
</dbReference>
<evidence type="ECO:0000313" key="10">
    <source>
        <dbReference type="Proteomes" id="UP000823749"/>
    </source>
</evidence>
<dbReference type="FunFam" id="3.40.20.10:FF:000028">
    <property type="entry name" value="Villin-like 1"/>
    <property type="match status" value="1"/>
</dbReference>
<dbReference type="SUPFAM" id="SSF55753">
    <property type="entry name" value="Actin depolymerizing proteins"/>
    <property type="match status" value="4"/>
</dbReference>
<dbReference type="PANTHER" id="PTHR11977:SF138">
    <property type="entry name" value="VILLIN-4"/>
    <property type="match status" value="1"/>
</dbReference>
<evidence type="ECO:0000256" key="5">
    <source>
        <dbReference type="ARBA" id="ARBA00022837"/>
    </source>
</evidence>
<proteinExistence type="inferred from homology"/>
<comment type="similarity">
    <text evidence="2">Belongs to the villin/gelsolin family.</text>
</comment>
<gene>
    <name evidence="9" type="ORF">RHGRI_008940</name>
</gene>
<evidence type="ECO:0000256" key="4">
    <source>
        <dbReference type="ARBA" id="ARBA00022737"/>
    </source>
</evidence>
<dbReference type="CDD" id="cd11292">
    <property type="entry name" value="gelsolin_S3_like"/>
    <property type="match status" value="1"/>
</dbReference>
<reference evidence="9" key="1">
    <citation type="submission" date="2020-08" db="EMBL/GenBank/DDBJ databases">
        <title>Plant Genome Project.</title>
        <authorList>
            <person name="Zhang R.-G."/>
        </authorList>
    </citation>
    <scope>NUCLEOTIDE SEQUENCE</scope>
    <source>
        <strain evidence="9">WSP0</strain>
        <tissue evidence="9">Leaf</tissue>
    </source>
</reference>
<dbReference type="FunFam" id="3.40.20.10:FF:000033">
    <property type="entry name" value="Villin-4"/>
    <property type="match status" value="1"/>
</dbReference>
<dbReference type="AlphaFoldDB" id="A0AAV6L2A7"/>
<evidence type="ECO:0000256" key="6">
    <source>
        <dbReference type="ARBA" id="ARBA00023203"/>
    </source>
</evidence>
<keyword evidence="10" id="KW-1185">Reference proteome</keyword>
<dbReference type="FunFam" id="3.40.20.10:FF:000001">
    <property type="entry name" value="Gelsolin"/>
    <property type="match status" value="1"/>
</dbReference>
<evidence type="ECO:0000256" key="2">
    <source>
        <dbReference type="ARBA" id="ARBA00008418"/>
    </source>
</evidence>
<dbReference type="CDD" id="cd11290">
    <property type="entry name" value="gelsolin_S1_like"/>
    <property type="match status" value="1"/>
</dbReference>
<dbReference type="Proteomes" id="UP000823749">
    <property type="component" value="Chromosome 3"/>
</dbReference>
<dbReference type="InterPro" id="IPR007122">
    <property type="entry name" value="Villin/Gelsolin"/>
</dbReference>
<accession>A0AAV6L2A7</accession>
<sequence length="646" mass="72016">MAVSMRDLDPAFQGAGQKAGIEIWRIENFRPVPVSKSAHGKFFTGDSYVVLKTIALKSGALRHDIHYWVGKDTSQDEAGAAAIKTVELDAALGGRAVQYREIQGRETEKFLSYFKPCIIPQEGGVSSGFKHVEAEEHITRLFVCKGKHVVQVKEVPFARSSLSHDDIFILDTKSKFFQFNGSNSSIQERAKALEVVQYIKDTYHDGKCEIAAIEDGKLMADADTGEFWGFFGGFAPLPRKTANDEDKAADAVSTSLFRVDKGQAEPVGADSLTKELLDTKRCYLLDCGLEVFVWMGRSTSLDERKSASGAAEELVRGLNRPKSHIIRVIEGFETVMFRSKFVSWPQADDVAVSEDGRGKVAALLKRQGVNVKGLLKAAPAKEEPQPHIDCTGNLQVWRINGQEKILLPASDQSKFYSGDCYIFQYSYPGEDKEEYLIGTWFGKQSVEEDRASAISQASKMVESLKFLPVQARIYEGNEPIQFFSIFQSFIVFKGGLSDGYKKHIAETELPDITYTEDGLALFRVQGSGPENMQAIQVEPVASSLNSSYCYILHSGSTVFTWSGNLTTSEDQELVERQLDLIKPNLQSKTQKEGAESEQFWDLFGGKSEYPSQKIGRDAESESHLFSCTFIKGWDRLFLNNVIFQFM</sequence>
<dbReference type="GO" id="GO:0005856">
    <property type="term" value="C:cytoskeleton"/>
    <property type="evidence" value="ECO:0007669"/>
    <property type="project" value="UniProtKB-SubCell"/>
</dbReference>
<evidence type="ECO:0000256" key="1">
    <source>
        <dbReference type="ARBA" id="ARBA00004245"/>
    </source>
</evidence>
<dbReference type="InterPro" id="IPR036180">
    <property type="entry name" value="Gelsolin-like_dom_sf"/>
</dbReference>